<dbReference type="PANTHER" id="PTHR21255:SF65">
    <property type="entry name" value="TCTEX1 DOMAIN-CONTAINING PROTEIN 2"/>
    <property type="match status" value="1"/>
</dbReference>
<accession>A0ABD1D9V6</accession>
<dbReference type="EMBL" id="JBEHCU010006704">
    <property type="protein sequence ID" value="KAL1396428.1"/>
    <property type="molecule type" value="Genomic_DNA"/>
</dbReference>
<evidence type="ECO:0000256" key="2">
    <source>
        <dbReference type="SAM" id="MobiDB-lite"/>
    </source>
</evidence>
<reference evidence="3 4" key="1">
    <citation type="submission" date="2024-05" db="EMBL/GenBank/DDBJ databases">
        <title>Culex pipiens pipiens assembly and annotation.</title>
        <authorList>
            <person name="Alout H."/>
            <person name="Durand T."/>
        </authorList>
    </citation>
    <scope>NUCLEOTIDE SEQUENCE [LARGE SCALE GENOMIC DNA]</scope>
    <source>
        <strain evidence="3">HA-2024</strain>
        <tissue evidence="3">Whole body</tissue>
    </source>
</reference>
<evidence type="ECO:0000256" key="1">
    <source>
        <dbReference type="ARBA" id="ARBA00005361"/>
    </source>
</evidence>
<feature type="region of interest" description="Disordered" evidence="2">
    <location>
        <begin position="1"/>
        <end position="27"/>
    </location>
</feature>
<dbReference type="Pfam" id="PF03645">
    <property type="entry name" value="Tctex-1"/>
    <property type="match status" value="1"/>
</dbReference>
<organism evidence="3 4">
    <name type="scientific">Culex pipiens pipiens</name>
    <name type="common">Northern house mosquito</name>
    <dbReference type="NCBI Taxonomy" id="38569"/>
    <lineage>
        <taxon>Eukaryota</taxon>
        <taxon>Metazoa</taxon>
        <taxon>Ecdysozoa</taxon>
        <taxon>Arthropoda</taxon>
        <taxon>Hexapoda</taxon>
        <taxon>Insecta</taxon>
        <taxon>Pterygota</taxon>
        <taxon>Neoptera</taxon>
        <taxon>Endopterygota</taxon>
        <taxon>Diptera</taxon>
        <taxon>Nematocera</taxon>
        <taxon>Culicoidea</taxon>
        <taxon>Culicidae</taxon>
        <taxon>Culicinae</taxon>
        <taxon>Culicini</taxon>
        <taxon>Culex</taxon>
        <taxon>Culex</taxon>
    </lineage>
</organism>
<dbReference type="AlphaFoldDB" id="A0ABD1D9V6"/>
<dbReference type="CDD" id="cd21451">
    <property type="entry name" value="DLC-like_TCTEX1D"/>
    <property type="match status" value="1"/>
</dbReference>
<dbReference type="PANTHER" id="PTHR21255">
    <property type="entry name" value="T-COMPLEX-ASSOCIATED-TESTIS-EXPRESSED 1/ DYNEIN LIGHT CHAIN"/>
    <property type="match status" value="1"/>
</dbReference>
<feature type="compositionally biased region" description="Low complexity" evidence="2">
    <location>
        <begin position="18"/>
        <end position="27"/>
    </location>
</feature>
<protein>
    <submittedName>
        <fullName evidence="3">Uncharacterized protein</fullName>
    </submittedName>
</protein>
<feature type="non-terminal residue" evidence="3">
    <location>
        <position position="158"/>
    </location>
</feature>
<comment type="caution">
    <text evidence="3">The sequence shown here is derived from an EMBL/GenBank/DDBJ whole genome shotgun (WGS) entry which is preliminary data.</text>
</comment>
<evidence type="ECO:0000313" key="4">
    <source>
        <dbReference type="Proteomes" id="UP001562425"/>
    </source>
</evidence>
<dbReference type="InterPro" id="IPR038586">
    <property type="entry name" value="Tctex-1-like_sf"/>
</dbReference>
<sequence>MANWGPVKVNSKEKLTRSPSKSSGSGLFSETLTAALGKRKNRFKEITEELNLRINKEEETEELYEPPLFNVEKIQRIMERVVEKQFEVKDEEEGAKYIYDPALNLKMCQTIAKQIKDRVKAMNYKRHRIISLVSIVEKQHQGVYYKMKYILDPKMDNF</sequence>
<dbReference type="Proteomes" id="UP001562425">
    <property type="component" value="Unassembled WGS sequence"/>
</dbReference>
<proteinExistence type="inferred from homology"/>
<name>A0ABD1D9V6_CULPP</name>
<comment type="similarity">
    <text evidence="1">Belongs to the dynein light chain Tctex-type family.</text>
</comment>
<gene>
    <name evidence="3" type="ORF">pipiens_010513</name>
</gene>
<dbReference type="InterPro" id="IPR005334">
    <property type="entry name" value="Tctex-1-like"/>
</dbReference>
<evidence type="ECO:0000313" key="3">
    <source>
        <dbReference type="EMBL" id="KAL1396428.1"/>
    </source>
</evidence>
<keyword evidence="4" id="KW-1185">Reference proteome</keyword>
<dbReference type="Gene3D" id="3.30.1140.40">
    <property type="entry name" value="Tctex-1"/>
    <property type="match status" value="1"/>
</dbReference>